<dbReference type="AlphaFoldDB" id="A0A4Q2UVP5"/>
<accession>A0A4Q2UVP5</accession>
<keyword evidence="2" id="KW-1185">Reference proteome</keyword>
<reference evidence="1 2" key="1">
    <citation type="submission" date="2019-01" db="EMBL/GenBank/DDBJ databases">
        <title>Spirosoma flava sp. nov., a propanil-degrading bacterium isolated from herbicide-contaminated soil.</title>
        <authorList>
            <person name="Zhang L."/>
            <person name="Jiang J.-D."/>
        </authorList>
    </citation>
    <scope>NUCLEOTIDE SEQUENCE [LARGE SCALE GENOMIC DNA]</scope>
    <source>
        <strain evidence="1 2">TY50</strain>
    </source>
</reference>
<organism evidence="1 2">
    <name type="scientific">Spirosoma sordidisoli</name>
    <dbReference type="NCBI Taxonomy" id="2502893"/>
    <lineage>
        <taxon>Bacteria</taxon>
        <taxon>Pseudomonadati</taxon>
        <taxon>Bacteroidota</taxon>
        <taxon>Cytophagia</taxon>
        <taxon>Cytophagales</taxon>
        <taxon>Cytophagaceae</taxon>
        <taxon>Spirosoma</taxon>
    </lineage>
</organism>
<gene>
    <name evidence="1" type="ORF">EQG79_07375</name>
</gene>
<evidence type="ECO:0000313" key="2">
    <source>
        <dbReference type="Proteomes" id="UP000290407"/>
    </source>
</evidence>
<sequence length="184" mass="21514">MDLNVLPECYIDTKLVKALVPPKRQYNHQKGTNVLKIMKESLADEFALGIVDEDVQDREYAQNFDSIYHIEGCLRLLKHSTRPHFLIYLCPAVERWIIFCADEAQISLTTYGLPHDFDKLRKISKTSKSEDRDPHSDNFQKLFRALRQSNSPSVSILQLWVNYLKTNPYTADVNWLIDETNRLR</sequence>
<evidence type="ECO:0000313" key="1">
    <source>
        <dbReference type="EMBL" id="RYC71935.1"/>
    </source>
</evidence>
<dbReference type="Proteomes" id="UP000290407">
    <property type="component" value="Unassembled WGS sequence"/>
</dbReference>
<proteinExistence type="predicted"/>
<dbReference type="RefSeq" id="WP_129600955.1">
    <property type="nucleotide sequence ID" value="NZ_SBLB01000001.1"/>
</dbReference>
<comment type="caution">
    <text evidence="1">The sequence shown here is derived from an EMBL/GenBank/DDBJ whole genome shotgun (WGS) entry which is preliminary data.</text>
</comment>
<protein>
    <submittedName>
        <fullName evidence="1">Uncharacterized protein</fullName>
    </submittedName>
</protein>
<dbReference type="EMBL" id="SBLB01000001">
    <property type="protein sequence ID" value="RYC71935.1"/>
    <property type="molecule type" value="Genomic_DNA"/>
</dbReference>
<name>A0A4Q2UVP5_9BACT</name>